<evidence type="ECO:0000259" key="8">
    <source>
        <dbReference type="Pfam" id="PF02770"/>
    </source>
</evidence>
<dbReference type="RefSeq" id="WP_211855612.1">
    <property type="nucleotide sequence ID" value="NZ_JAAGBB010000042.1"/>
</dbReference>
<dbReference type="Gene3D" id="2.40.110.10">
    <property type="entry name" value="Butyryl-CoA Dehydrogenase, subunit A, domain 2"/>
    <property type="match status" value="1"/>
</dbReference>
<dbReference type="InterPro" id="IPR006091">
    <property type="entry name" value="Acyl-CoA_Oxase/DH_mid-dom"/>
</dbReference>
<evidence type="ECO:0000313" key="11">
    <source>
        <dbReference type="Proteomes" id="UP001196870"/>
    </source>
</evidence>
<evidence type="ECO:0000259" key="7">
    <source>
        <dbReference type="Pfam" id="PF00441"/>
    </source>
</evidence>
<protein>
    <submittedName>
        <fullName evidence="10">Pimeloyl-CoA dehydrogenase small subunit</fullName>
    </submittedName>
</protein>
<evidence type="ECO:0000256" key="4">
    <source>
        <dbReference type="ARBA" id="ARBA00022827"/>
    </source>
</evidence>
<accession>A0ABS5F5I5</accession>
<evidence type="ECO:0000259" key="9">
    <source>
        <dbReference type="Pfam" id="PF02771"/>
    </source>
</evidence>
<dbReference type="InterPro" id="IPR046373">
    <property type="entry name" value="Acyl-CoA_Oxase/DH_mid-dom_sf"/>
</dbReference>
<dbReference type="InterPro" id="IPR037069">
    <property type="entry name" value="AcylCoA_DH/ox_N_sf"/>
</dbReference>
<dbReference type="InterPro" id="IPR009100">
    <property type="entry name" value="AcylCoA_DH/oxidase_NM_dom_sf"/>
</dbReference>
<keyword evidence="5 6" id="KW-0560">Oxidoreductase</keyword>
<dbReference type="EMBL" id="JAAGBB010000042">
    <property type="protein sequence ID" value="MBR0667833.1"/>
    <property type="molecule type" value="Genomic_DNA"/>
</dbReference>
<dbReference type="SUPFAM" id="SSF47203">
    <property type="entry name" value="Acyl-CoA dehydrogenase C-terminal domain-like"/>
    <property type="match status" value="1"/>
</dbReference>
<dbReference type="Pfam" id="PF02771">
    <property type="entry name" value="Acyl-CoA_dh_N"/>
    <property type="match status" value="1"/>
</dbReference>
<dbReference type="SUPFAM" id="SSF56645">
    <property type="entry name" value="Acyl-CoA dehydrogenase NM domain-like"/>
    <property type="match status" value="1"/>
</dbReference>
<dbReference type="Gene3D" id="1.10.540.10">
    <property type="entry name" value="Acyl-CoA dehydrogenase/oxidase, N-terminal domain"/>
    <property type="match status" value="1"/>
</dbReference>
<keyword evidence="11" id="KW-1185">Reference proteome</keyword>
<organism evidence="10 11">
    <name type="scientific">Plastoroseomonas hellenica</name>
    <dbReference type="NCBI Taxonomy" id="2687306"/>
    <lineage>
        <taxon>Bacteria</taxon>
        <taxon>Pseudomonadati</taxon>
        <taxon>Pseudomonadota</taxon>
        <taxon>Alphaproteobacteria</taxon>
        <taxon>Acetobacterales</taxon>
        <taxon>Acetobacteraceae</taxon>
        <taxon>Plastoroseomonas</taxon>
    </lineage>
</organism>
<dbReference type="PANTHER" id="PTHR43884:SF20">
    <property type="entry name" value="ACYL-COA DEHYDROGENASE FADE28"/>
    <property type="match status" value="1"/>
</dbReference>
<evidence type="ECO:0000256" key="6">
    <source>
        <dbReference type="RuleBase" id="RU362125"/>
    </source>
</evidence>
<gene>
    <name evidence="10" type="ORF">GXW71_25990</name>
</gene>
<evidence type="ECO:0000256" key="2">
    <source>
        <dbReference type="ARBA" id="ARBA00009347"/>
    </source>
</evidence>
<reference evidence="11" key="1">
    <citation type="journal article" date="2021" name="Syst. Appl. Microbiol.">
        <title>Roseomonas hellenica sp. nov., isolated from roots of wild-growing Alkanna tinctoria.</title>
        <authorList>
            <person name="Rat A."/>
            <person name="Naranjo H.D."/>
            <person name="Lebbe L."/>
            <person name="Cnockaert M."/>
            <person name="Krigas N."/>
            <person name="Grigoriadou K."/>
            <person name="Maloupa E."/>
            <person name="Willems A."/>
        </authorList>
    </citation>
    <scope>NUCLEOTIDE SEQUENCE [LARGE SCALE GENOMIC DNA]</scope>
    <source>
        <strain evidence="11">LMG 31523</strain>
    </source>
</reference>
<dbReference type="InterPro" id="IPR036250">
    <property type="entry name" value="AcylCo_DH-like_C"/>
</dbReference>
<sequence>MDFDFSEEQRLLADSLGKLLSDRYGFESRKAYMKQPEGWSRELWAAYAELGILGLPFAEADGGFGGSAVETMIVAEALGGALALEPWLATVVLGGGLLRHGASPALRAELVPQVADGSLLLAFAHTEPQSRHDLHDVATAAKRDGDVWVLNGRKGVVLHGDVAGKLFVTARTARGPRDAKGIGVFLVAGDAPGLTRRGYRTSDGLRAAEITLDGVRAEAVLGDPADGLPLAARVVEEAIAALAAEAVGAMDATMKLTLEYLRTRKQFGRAIGSFQALQHRAADMMVAVEQARSMAMYAAMMVQEENATERARAIHAVKTQIGRMAKLVGQQSIQLHGGIGMTMEYAVGHYFKRLTAIDTLFGDADHHLRALSEAGGLVEAA</sequence>
<dbReference type="Pfam" id="PF02770">
    <property type="entry name" value="Acyl-CoA_dh_M"/>
    <property type="match status" value="1"/>
</dbReference>
<comment type="caution">
    <text evidence="10">The sequence shown here is derived from an EMBL/GenBank/DDBJ whole genome shotgun (WGS) entry which is preliminary data.</text>
</comment>
<comment type="cofactor">
    <cofactor evidence="1 6">
        <name>FAD</name>
        <dbReference type="ChEBI" id="CHEBI:57692"/>
    </cofactor>
</comment>
<dbReference type="InterPro" id="IPR013786">
    <property type="entry name" value="AcylCoA_DH/ox_N"/>
</dbReference>
<dbReference type="Proteomes" id="UP001196870">
    <property type="component" value="Unassembled WGS sequence"/>
</dbReference>
<proteinExistence type="inferred from homology"/>
<evidence type="ECO:0000256" key="3">
    <source>
        <dbReference type="ARBA" id="ARBA00022630"/>
    </source>
</evidence>
<dbReference type="Pfam" id="PF00441">
    <property type="entry name" value="Acyl-CoA_dh_1"/>
    <property type="match status" value="1"/>
</dbReference>
<comment type="similarity">
    <text evidence="2 6">Belongs to the acyl-CoA dehydrogenase family.</text>
</comment>
<feature type="domain" description="Acyl-CoA oxidase/dehydrogenase middle" evidence="8">
    <location>
        <begin position="122"/>
        <end position="209"/>
    </location>
</feature>
<evidence type="ECO:0000256" key="1">
    <source>
        <dbReference type="ARBA" id="ARBA00001974"/>
    </source>
</evidence>
<keyword evidence="3 6" id="KW-0285">Flavoprotein</keyword>
<feature type="domain" description="Acyl-CoA dehydrogenase/oxidase C-terminal" evidence="7">
    <location>
        <begin position="226"/>
        <end position="373"/>
    </location>
</feature>
<keyword evidence="4 6" id="KW-0274">FAD</keyword>
<dbReference type="PANTHER" id="PTHR43884">
    <property type="entry name" value="ACYL-COA DEHYDROGENASE"/>
    <property type="match status" value="1"/>
</dbReference>
<name>A0ABS5F5I5_9PROT</name>
<evidence type="ECO:0000256" key="5">
    <source>
        <dbReference type="ARBA" id="ARBA00023002"/>
    </source>
</evidence>
<dbReference type="InterPro" id="IPR009075">
    <property type="entry name" value="AcylCo_DH/oxidase_C"/>
</dbReference>
<evidence type="ECO:0000313" key="10">
    <source>
        <dbReference type="EMBL" id="MBR0667833.1"/>
    </source>
</evidence>
<feature type="domain" description="Acyl-CoA dehydrogenase/oxidase N-terminal" evidence="9">
    <location>
        <begin position="6"/>
        <end position="117"/>
    </location>
</feature>
<dbReference type="CDD" id="cd00567">
    <property type="entry name" value="ACAD"/>
    <property type="match status" value="1"/>
</dbReference>
<dbReference type="Gene3D" id="1.20.140.10">
    <property type="entry name" value="Butyryl-CoA Dehydrogenase, subunit A, domain 3"/>
    <property type="match status" value="1"/>
</dbReference>